<name>A0A119HDI9_9BURK</name>
<dbReference type="Proteomes" id="UP000060630">
    <property type="component" value="Unassembled WGS sequence"/>
</dbReference>
<dbReference type="AlphaFoldDB" id="A0A119HDI9"/>
<protein>
    <submittedName>
        <fullName evidence="3">KfrA protein</fullName>
    </submittedName>
</protein>
<reference evidence="3 5" key="1">
    <citation type="submission" date="2015-11" db="EMBL/GenBank/DDBJ databases">
        <title>Expanding the genomic diversity of Burkholderia species for the development of highly accurate diagnostics.</title>
        <authorList>
            <person name="Sahl J."/>
            <person name="Keim P."/>
            <person name="Wagner D."/>
        </authorList>
    </citation>
    <scope>NUCLEOTIDE SEQUENCE [LARGE SCALE GENOMIC DNA]</scope>
    <source>
        <strain evidence="3 5">MSMB2087WGS</strain>
    </source>
</reference>
<evidence type="ECO:0000313" key="3">
    <source>
        <dbReference type="EMBL" id="KWA80852.1"/>
    </source>
</evidence>
<evidence type="ECO:0000313" key="6">
    <source>
        <dbReference type="Proteomes" id="UP000070119"/>
    </source>
</evidence>
<feature type="region of interest" description="Disordered" evidence="1">
    <location>
        <begin position="327"/>
        <end position="347"/>
    </location>
</feature>
<sequence length="347" mass="38318">MTPDSSPTLDEQALLADIAALRGRCVDTRDLYREVCALLFFRYGVTPTANKLYSLVRKGSMSTPADVLNRFWQDLRERTRVKIDHPDLPDAVKQVAAEAVLAIWHSASEASAAELAALRAEARHQAHEAEVARDRAVAEAEAARQAVESTQGQLEAVRAQLVESGDALADERQAHAATEARLQEVRRQLDEASTQFASVKIELGAQIERARERAEAVDTRAQAHEKRALREIDQERTARQKSEQQLDSLRAQLAVAKSELKDAAVQHAGTIAALRTEMDLASQRAEALVSQQQAMASELAEARASLQDALRRAERAEAEVEVTRRLVDGLKKRRPPAEPRAPRGDRP</sequence>
<dbReference type="Proteomes" id="UP000070119">
    <property type="component" value="Unassembled WGS sequence"/>
</dbReference>
<feature type="domain" description="KfrA N-terminal DNA-binding" evidence="2">
    <location>
        <begin position="36"/>
        <end position="146"/>
    </location>
</feature>
<dbReference type="EMBL" id="LPHD01000086">
    <property type="protein sequence ID" value="KWA80852.1"/>
    <property type="molecule type" value="Genomic_DNA"/>
</dbReference>
<dbReference type="EMBL" id="LNJU01000003">
    <property type="protein sequence ID" value="KWZ58312.1"/>
    <property type="molecule type" value="Genomic_DNA"/>
</dbReference>
<dbReference type="RefSeq" id="WP_060182741.1">
    <property type="nucleotide sequence ID" value="NZ_LNJU01000003.1"/>
</dbReference>
<accession>A0A119HDI9</accession>
<dbReference type="Pfam" id="PF11740">
    <property type="entry name" value="KfrA_N"/>
    <property type="match status" value="1"/>
</dbReference>
<proteinExistence type="predicted"/>
<comment type="caution">
    <text evidence="3">The sequence shown here is derived from an EMBL/GenBank/DDBJ whole genome shotgun (WGS) entry which is preliminary data.</text>
</comment>
<dbReference type="InterPro" id="IPR021104">
    <property type="entry name" value="KfrA_DNA-bd_N"/>
</dbReference>
<evidence type="ECO:0000256" key="1">
    <source>
        <dbReference type="SAM" id="MobiDB-lite"/>
    </source>
</evidence>
<evidence type="ECO:0000259" key="2">
    <source>
        <dbReference type="Pfam" id="PF11740"/>
    </source>
</evidence>
<organism evidence="3 5">
    <name type="scientific">Burkholderia ubonensis</name>
    <dbReference type="NCBI Taxonomy" id="101571"/>
    <lineage>
        <taxon>Bacteria</taxon>
        <taxon>Pseudomonadati</taxon>
        <taxon>Pseudomonadota</taxon>
        <taxon>Betaproteobacteria</taxon>
        <taxon>Burkholderiales</taxon>
        <taxon>Burkholderiaceae</taxon>
        <taxon>Burkholderia</taxon>
        <taxon>Burkholderia cepacia complex</taxon>
    </lineage>
</organism>
<evidence type="ECO:0000313" key="4">
    <source>
        <dbReference type="EMBL" id="KWZ58312.1"/>
    </source>
</evidence>
<gene>
    <name evidence="4" type="ORF">WK57_17430</name>
    <name evidence="3" type="ORF">WL29_28955</name>
</gene>
<reference evidence="4 6" key="2">
    <citation type="submission" date="2015-11" db="EMBL/GenBank/DDBJ databases">
        <authorList>
            <person name="Sahl J."/>
            <person name="Wagner D."/>
            <person name="Keim P."/>
        </authorList>
    </citation>
    <scope>NUCLEOTIDE SEQUENCE [LARGE SCALE GENOMIC DNA]</scope>
    <source>
        <strain evidence="4 6">MSMB1157</strain>
    </source>
</reference>
<evidence type="ECO:0000313" key="5">
    <source>
        <dbReference type="Proteomes" id="UP000060630"/>
    </source>
</evidence>